<feature type="transmembrane region" description="Helical" evidence="5">
    <location>
        <begin position="112"/>
        <end position="132"/>
    </location>
</feature>
<evidence type="ECO:0000256" key="1">
    <source>
        <dbReference type="ARBA" id="ARBA00022475"/>
    </source>
</evidence>
<keyword evidence="7" id="KW-1185">Reference proteome</keyword>
<accession>A0ABT9XJF9</accession>
<feature type="transmembrane region" description="Helical" evidence="5">
    <location>
        <begin position="70"/>
        <end position="91"/>
    </location>
</feature>
<keyword evidence="1" id="KW-1003">Cell membrane</keyword>
<dbReference type="RefSeq" id="WP_274457494.1">
    <property type="nucleotide sequence ID" value="NZ_CP067097.1"/>
</dbReference>
<dbReference type="Pfam" id="PF02659">
    <property type="entry name" value="Mntp"/>
    <property type="match status" value="1"/>
</dbReference>
<protein>
    <submittedName>
        <fullName evidence="6">Mn2+ efflux pump MntP</fullName>
    </submittedName>
</protein>
<name>A0ABT9XJF9_9BACL</name>
<organism evidence="6 7">
    <name type="scientific">Alicyclobacillus cycloheptanicus</name>
    <dbReference type="NCBI Taxonomy" id="1457"/>
    <lineage>
        <taxon>Bacteria</taxon>
        <taxon>Bacillati</taxon>
        <taxon>Bacillota</taxon>
        <taxon>Bacilli</taxon>
        <taxon>Bacillales</taxon>
        <taxon>Alicyclobacillaceae</taxon>
        <taxon>Alicyclobacillus</taxon>
    </lineage>
</organism>
<evidence type="ECO:0000313" key="7">
    <source>
        <dbReference type="Proteomes" id="UP001232973"/>
    </source>
</evidence>
<reference evidence="6 7" key="1">
    <citation type="submission" date="2023-07" db="EMBL/GenBank/DDBJ databases">
        <title>Genomic Encyclopedia of Type Strains, Phase IV (KMG-IV): sequencing the most valuable type-strain genomes for metagenomic binning, comparative biology and taxonomic classification.</title>
        <authorList>
            <person name="Goeker M."/>
        </authorList>
    </citation>
    <scope>NUCLEOTIDE SEQUENCE [LARGE SCALE GENOMIC DNA]</scope>
    <source>
        <strain evidence="6 7">DSM 4006</strain>
    </source>
</reference>
<dbReference type="PANTHER" id="PTHR35529:SF2">
    <property type="entry name" value="SPORULATION PROTEIN YTAF-RELATED"/>
    <property type="match status" value="1"/>
</dbReference>
<dbReference type="PANTHER" id="PTHR35529">
    <property type="entry name" value="MANGANESE EFFLUX PUMP MNTP-RELATED"/>
    <property type="match status" value="1"/>
</dbReference>
<evidence type="ECO:0000256" key="4">
    <source>
        <dbReference type="ARBA" id="ARBA00023136"/>
    </source>
</evidence>
<keyword evidence="3 5" id="KW-1133">Transmembrane helix</keyword>
<comment type="caution">
    <text evidence="6">The sequence shown here is derived from an EMBL/GenBank/DDBJ whole genome shotgun (WGS) entry which is preliminary data.</text>
</comment>
<keyword evidence="4 5" id="KW-0472">Membrane</keyword>
<feature type="transmembrane region" description="Helical" evidence="5">
    <location>
        <begin position="171"/>
        <end position="189"/>
    </location>
</feature>
<evidence type="ECO:0000256" key="5">
    <source>
        <dbReference type="SAM" id="Phobius"/>
    </source>
</evidence>
<evidence type="ECO:0000256" key="2">
    <source>
        <dbReference type="ARBA" id="ARBA00022692"/>
    </source>
</evidence>
<gene>
    <name evidence="6" type="ORF">J2S03_002318</name>
</gene>
<dbReference type="Proteomes" id="UP001232973">
    <property type="component" value="Unassembled WGS sequence"/>
</dbReference>
<evidence type="ECO:0000313" key="6">
    <source>
        <dbReference type="EMBL" id="MDQ0190454.1"/>
    </source>
</evidence>
<keyword evidence="2 5" id="KW-0812">Transmembrane</keyword>
<proteinExistence type="predicted"/>
<dbReference type="InterPro" id="IPR003810">
    <property type="entry name" value="Mntp/YtaF"/>
</dbReference>
<dbReference type="EMBL" id="JAUSTP010000018">
    <property type="protein sequence ID" value="MDQ0190454.1"/>
    <property type="molecule type" value="Genomic_DNA"/>
</dbReference>
<feature type="transmembrane region" description="Helical" evidence="5">
    <location>
        <begin position="138"/>
        <end position="159"/>
    </location>
</feature>
<evidence type="ECO:0000256" key="3">
    <source>
        <dbReference type="ARBA" id="ARBA00022989"/>
    </source>
</evidence>
<sequence>MSWLSTVLTAILIGLGSNLDNCGTGMAYGSHNMKFPHWVNGIINAIGFCTALLGAYAGHVVSHYISTVEASWTACIVLSSIGLFFWYSQYIHPRISPRRENLRLLQPGWRQGFILGLGLSFTNLTVGFGATVSNLSTTWVIAASIGFWGYIMLWAGNVVGYRVLVKSLGRYSSFFAGLILILVGIHQVTG</sequence>